<dbReference type="PATRIC" id="fig|713887.8.peg.1000"/>
<dbReference type="KEGG" id="cyu:UCYN_10670"/>
<evidence type="ECO:0000259" key="1">
    <source>
        <dbReference type="Pfam" id="PF09992"/>
    </source>
</evidence>
<evidence type="ECO:0000313" key="2">
    <source>
        <dbReference type="EMBL" id="ADB95742.1"/>
    </source>
</evidence>
<dbReference type="AlphaFoldDB" id="D3EQJ2"/>
<proteinExistence type="predicted"/>
<sequence length="438" mass="49115">MTRFIWYSFKLISILLLLELPFNILIPRVGDAKDTSSYNNLISSSLPDPDGSLNEIINNINYFNTSLLKANNSNLVFSKIKHNRVYILAKTILPKEIVWVPGVIWRQQFITVKNKKGYNIFPVNLLEIDNKSSKVILRPITSNLNGQIGTSSLEEIAKKWRVVAAINGGFFNRNNRLPLGAIRHNNDWLSSPILGRGAVGWNENGKFFIDHLSLKEFLILNNGERISIQSLNSGYIQAGISRYTKEWGERYETISNNEIIISIKNNKVVKKQKSKEIKQKYYIPNDGYLLVIRKKIFKSDLFFIGSTLKIESKTVPKKFNQLSHILGGGPLLINDGSISLNVKDEKFTKSFQKQKASRSAIGITNKDKTILVTVHNSINSNGVNLNEMAQIMQKLGSINALNLDGGGSTSLVLGGRLIDRFPVTAAKIHNGIGVFITQ</sequence>
<organism evidence="3">
    <name type="scientific">Atelocyanobacterium thalassa (isolate ALOHA)</name>
    <dbReference type="NCBI Taxonomy" id="1453429"/>
    <lineage>
        <taxon>Bacteria</taxon>
        <taxon>Bacillati</taxon>
        <taxon>Cyanobacteriota</taxon>
        <taxon>Cyanophyceae</taxon>
        <taxon>Oscillatoriophycideae</taxon>
        <taxon>Chroococcales</taxon>
        <taxon>Aphanothecaceae</taxon>
        <taxon>Candidatus Atelocyanobacterium</taxon>
        <taxon>Candidatus Atelocyanobacterium thalassae</taxon>
    </lineage>
</organism>
<feature type="domain" description="Phosphodiester glycosidase" evidence="1">
    <location>
        <begin position="258"/>
        <end position="435"/>
    </location>
</feature>
<dbReference type="EMBL" id="CP001842">
    <property type="protein sequence ID" value="ADB95742.1"/>
    <property type="molecule type" value="Genomic_DNA"/>
</dbReference>
<dbReference type="Proteomes" id="UP000001405">
    <property type="component" value="Chromosome"/>
</dbReference>
<protein>
    <recommendedName>
        <fullName evidence="1">Phosphodiester glycosidase domain-containing protein</fullName>
    </recommendedName>
</protein>
<keyword evidence="3" id="KW-1185">Reference proteome</keyword>
<dbReference type="RefSeq" id="WP_012954429.1">
    <property type="nucleotide sequence ID" value="NC_013771.1"/>
</dbReference>
<dbReference type="STRING" id="1453429.UCYN_10670"/>
<reference evidence="2 3" key="1">
    <citation type="journal article" date="2010" name="Nature">
        <title>Metabolic streamlining in an open-ocean nitrogen-fixing cyanobacterium.</title>
        <authorList>
            <person name="Tripp H.J."/>
            <person name="Bench S.R."/>
            <person name="Turk K.A."/>
            <person name="Foster R.A."/>
            <person name="Desany B.A."/>
            <person name="Niazi F."/>
            <person name="Affourtit J.P."/>
            <person name="Zehr J.P."/>
        </authorList>
    </citation>
    <scope>NUCLEOTIDE SEQUENCE [LARGE SCALE GENOMIC DNA]</scope>
    <source>
        <strain evidence="3">ALOHA</strain>
    </source>
</reference>
<accession>D3EQJ2</accession>
<name>D3EQJ2_ATETH</name>
<gene>
    <name evidence="2" type="ordered locus">UCYN_10670</name>
</gene>
<dbReference type="OrthoDB" id="9809781at2"/>
<evidence type="ECO:0000313" key="3">
    <source>
        <dbReference type="Proteomes" id="UP000001405"/>
    </source>
</evidence>
<dbReference type="PANTHER" id="PTHR40446">
    <property type="entry name" value="N-ACETYLGLUCOSAMINE-1-PHOSPHODIESTER ALPHA-N-ACETYLGLUCOSAMINIDASE"/>
    <property type="match status" value="1"/>
</dbReference>
<dbReference type="InterPro" id="IPR018711">
    <property type="entry name" value="NAGPA"/>
</dbReference>
<dbReference type="PANTHER" id="PTHR40446:SF2">
    <property type="entry name" value="N-ACETYLGLUCOSAMINE-1-PHOSPHODIESTER ALPHA-N-ACETYLGLUCOSAMINIDASE"/>
    <property type="match status" value="1"/>
</dbReference>
<dbReference type="Pfam" id="PF09992">
    <property type="entry name" value="NAGPA"/>
    <property type="match status" value="1"/>
</dbReference>
<dbReference type="HOGENOM" id="CLU_625116_0_0_3"/>